<sequence length="163" mass="16751">MLALAGQFSIPKPSVTVSVPTVRAPSISAPSVPSISLPVNVKPVTSTATTAATTTAPQLTLSERRDQLILGSQELLKSARAKLAATPVSAAPPAPGAAPDLRAALDAQIQTTATDYDFMARHSRSDAAGLEAAMDKSAKSNEALANILKKMSETSQTTTGNLK</sequence>
<dbReference type="RefSeq" id="WP_304562900.1">
    <property type="nucleotide sequence ID" value="NZ_JAUQSZ010000016.1"/>
</dbReference>
<evidence type="ECO:0008006" key="3">
    <source>
        <dbReference type="Google" id="ProtNLM"/>
    </source>
</evidence>
<organism evidence="1 2">
    <name type="scientific">Sphingomonas immobilis</name>
    <dbReference type="NCBI Taxonomy" id="3063997"/>
    <lineage>
        <taxon>Bacteria</taxon>
        <taxon>Pseudomonadati</taxon>
        <taxon>Pseudomonadota</taxon>
        <taxon>Alphaproteobacteria</taxon>
        <taxon>Sphingomonadales</taxon>
        <taxon>Sphingomonadaceae</taxon>
        <taxon>Sphingomonas</taxon>
    </lineage>
</organism>
<accession>A0ABT9A695</accession>
<name>A0ABT9A695_9SPHN</name>
<keyword evidence="2" id="KW-1185">Reference proteome</keyword>
<dbReference type="Proteomes" id="UP001176468">
    <property type="component" value="Unassembled WGS sequence"/>
</dbReference>
<gene>
    <name evidence="1" type="ORF">Q5H94_19405</name>
</gene>
<reference evidence="1" key="1">
    <citation type="submission" date="2023-07" db="EMBL/GenBank/DDBJ databases">
        <authorList>
            <person name="Kim M.K."/>
        </authorList>
    </citation>
    <scope>NUCLEOTIDE SEQUENCE</scope>
    <source>
        <strain evidence="1">CA1-15</strain>
    </source>
</reference>
<proteinExistence type="predicted"/>
<dbReference type="EMBL" id="JAUQSZ010000016">
    <property type="protein sequence ID" value="MDO7844506.1"/>
    <property type="molecule type" value="Genomic_DNA"/>
</dbReference>
<evidence type="ECO:0000313" key="1">
    <source>
        <dbReference type="EMBL" id="MDO7844506.1"/>
    </source>
</evidence>
<comment type="caution">
    <text evidence="1">The sequence shown here is derived from an EMBL/GenBank/DDBJ whole genome shotgun (WGS) entry which is preliminary data.</text>
</comment>
<protein>
    <recommendedName>
        <fullName evidence="3">DUF4142 domain-containing protein</fullName>
    </recommendedName>
</protein>
<evidence type="ECO:0000313" key="2">
    <source>
        <dbReference type="Proteomes" id="UP001176468"/>
    </source>
</evidence>